<feature type="region of interest" description="Disordered" evidence="8">
    <location>
        <begin position="383"/>
        <end position="452"/>
    </location>
</feature>
<keyword evidence="11" id="KW-1185">Reference proteome</keyword>
<comment type="caution">
    <text evidence="10">The sequence shown here is derived from an EMBL/GenBank/DDBJ whole genome shotgun (WGS) entry which is preliminary data.</text>
</comment>
<dbReference type="GO" id="GO:0004674">
    <property type="term" value="F:protein serine/threonine kinase activity"/>
    <property type="evidence" value="ECO:0007669"/>
    <property type="project" value="UniProtKB-KW"/>
</dbReference>
<feature type="compositionally biased region" description="Polar residues" evidence="8">
    <location>
        <begin position="396"/>
        <end position="411"/>
    </location>
</feature>
<reference evidence="10" key="1">
    <citation type="submission" date="2020-05" db="EMBL/GenBank/DDBJ databases">
        <title>Mycena genomes resolve the evolution of fungal bioluminescence.</title>
        <authorList>
            <person name="Tsai I.J."/>
        </authorList>
    </citation>
    <scope>NUCLEOTIDE SEQUENCE</scope>
    <source>
        <strain evidence="10">CCC161011</strain>
    </source>
</reference>
<evidence type="ECO:0000256" key="7">
    <source>
        <dbReference type="PROSITE-ProRule" id="PRU10141"/>
    </source>
</evidence>
<dbReference type="PANTHER" id="PTHR48016:SF32">
    <property type="entry name" value="MITOGEN-ACTIVATED PROTEIN KINASE KINASE KINASE 4"/>
    <property type="match status" value="1"/>
</dbReference>
<name>A0A8H7D202_9AGAR</name>
<protein>
    <submittedName>
        <fullName evidence="10">Protein kinase domain-containing protein</fullName>
    </submittedName>
</protein>
<evidence type="ECO:0000256" key="6">
    <source>
        <dbReference type="ARBA" id="ARBA00022840"/>
    </source>
</evidence>
<evidence type="ECO:0000256" key="5">
    <source>
        <dbReference type="ARBA" id="ARBA00022777"/>
    </source>
</evidence>
<feature type="compositionally biased region" description="Polar residues" evidence="8">
    <location>
        <begin position="432"/>
        <end position="441"/>
    </location>
</feature>
<dbReference type="GO" id="GO:0038066">
    <property type="term" value="P:p38MAPK cascade"/>
    <property type="evidence" value="ECO:0007669"/>
    <property type="project" value="TreeGrafter"/>
</dbReference>
<evidence type="ECO:0000256" key="1">
    <source>
        <dbReference type="ARBA" id="ARBA00006529"/>
    </source>
</evidence>
<dbReference type="PROSITE" id="PS50011">
    <property type="entry name" value="PROTEIN_KINASE_DOM"/>
    <property type="match status" value="1"/>
</dbReference>
<organism evidence="10 11">
    <name type="scientific">Mycena venus</name>
    <dbReference type="NCBI Taxonomy" id="2733690"/>
    <lineage>
        <taxon>Eukaryota</taxon>
        <taxon>Fungi</taxon>
        <taxon>Dikarya</taxon>
        <taxon>Basidiomycota</taxon>
        <taxon>Agaricomycotina</taxon>
        <taxon>Agaricomycetes</taxon>
        <taxon>Agaricomycetidae</taxon>
        <taxon>Agaricales</taxon>
        <taxon>Marasmiineae</taxon>
        <taxon>Mycenaceae</taxon>
        <taxon>Mycena</taxon>
    </lineage>
</organism>
<evidence type="ECO:0000259" key="9">
    <source>
        <dbReference type="PROSITE" id="PS50011"/>
    </source>
</evidence>
<keyword evidence="6 7" id="KW-0067">ATP-binding</keyword>
<gene>
    <name evidence="10" type="ORF">MVEN_00946300</name>
</gene>
<evidence type="ECO:0000256" key="4">
    <source>
        <dbReference type="ARBA" id="ARBA00022741"/>
    </source>
</evidence>
<feature type="compositionally biased region" description="Pro residues" evidence="8">
    <location>
        <begin position="872"/>
        <end position="885"/>
    </location>
</feature>
<comment type="similarity">
    <text evidence="1">Belongs to the protein kinase superfamily. STE Ser/Thr protein kinase family. MAP kinase kinase kinase subfamily.</text>
</comment>
<sequence>MASYPSDALIPWDPPSNPTVVRPQEVSCSTGGKWTLVLHAFSSPCPGRTLDRLYTSLGQVLEKQANRAAYNLGLGPHIVAQKIKSYFGHGEERVQRLGLLQTAAPPKLQKRCIKLLKYTVPTESAGTQSQAFKDIVDLVTLFPGLRALFACALDNATSMDTISAAWDRPPWAPDKEWTFWQTLAATCLTNTVVSSLLEGSPVSDLTDCSKGSLTLIEQLLIERDCSGASKYSSALCIRYLAGILKLPGFWSDTGFVHAHVANKLCCEMVRVLKDMGVDVLTLGLTDESEAQFDYEGVDFLATSIVNGVSEWLNKLGPEEWTVQAWYESFTKFLQLLRKPRAAELLPDSSSLATRVFEEFMPTLYRDAELNITVESECELADHQDTSDNVNDLAENSPPSSFSLKSIPCNTSEGDDDVHNIASDSVPDDDGDTQSQLHATTSEESENTIHGDQLEDIISSSGRTTTEQSETHNSFGQHDDRAAQSQNFTTMSGGDHDLTIHDDYLEDDKASRSVLDLEASRLEAIANEHHQTLGRVLDNSKPEDRTSAFPAFASSNISFRWQQVKFLGAGASGSVYSAVNLDNHTAMAVKEIKFPDLSGLPDLYAQIKDELSVMEQLHHPNIVEYYGIEVHRDKIYVFEELCQGGSLATLLERGRIEDESLIQTYTMQMLDGLAYLHSRGIVHRDVKPDHILLDHRGMIKFVDFGATKILAESQQTMQGTQNSLTGTPMYMSPEVIKNERRVRHGAMDIWSLGCIVLEFATGKKPWSNLNNEWAIMFHVGVATQPPPLPEPDQLSSLGIAFIKDCLTIDPMRRPSADELKNHLWLSTLHSTLATYENAEARPDGENSFDNSAAGQAAALDSRAEVEEIINASPEPPSSPSSPAGTP</sequence>
<feature type="domain" description="Protein kinase" evidence="9">
    <location>
        <begin position="560"/>
        <end position="824"/>
    </location>
</feature>
<dbReference type="OrthoDB" id="1043025at2759"/>
<dbReference type="InterPro" id="IPR011009">
    <property type="entry name" value="Kinase-like_dom_sf"/>
</dbReference>
<keyword evidence="3" id="KW-0808">Transferase</keyword>
<evidence type="ECO:0000256" key="3">
    <source>
        <dbReference type="ARBA" id="ARBA00022679"/>
    </source>
</evidence>
<dbReference type="GO" id="GO:0005524">
    <property type="term" value="F:ATP binding"/>
    <property type="evidence" value="ECO:0007669"/>
    <property type="project" value="UniProtKB-UniRule"/>
</dbReference>
<dbReference type="PROSITE" id="PS00107">
    <property type="entry name" value="PROTEIN_KINASE_ATP"/>
    <property type="match status" value="1"/>
</dbReference>
<evidence type="ECO:0000313" key="10">
    <source>
        <dbReference type="EMBL" id="KAF7356156.1"/>
    </source>
</evidence>
<accession>A0A8H7D202</accession>
<feature type="region of interest" description="Disordered" evidence="8">
    <location>
        <begin position="839"/>
        <end position="885"/>
    </location>
</feature>
<dbReference type="EMBL" id="JACAZI010000007">
    <property type="protein sequence ID" value="KAF7356156.1"/>
    <property type="molecule type" value="Genomic_DNA"/>
</dbReference>
<dbReference type="InterPro" id="IPR017441">
    <property type="entry name" value="Protein_kinase_ATP_BS"/>
</dbReference>
<dbReference type="InterPro" id="IPR050538">
    <property type="entry name" value="MAP_kinase_kinase_kinase"/>
</dbReference>
<dbReference type="PANTHER" id="PTHR48016">
    <property type="entry name" value="MAP KINASE KINASE KINASE SSK2-RELATED-RELATED"/>
    <property type="match status" value="1"/>
</dbReference>
<dbReference type="Proteomes" id="UP000620124">
    <property type="component" value="Unassembled WGS sequence"/>
</dbReference>
<dbReference type="Pfam" id="PF00069">
    <property type="entry name" value="Pkinase"/>
    <property type="match status" value="1"/>
</dbReference>
<dbReference type="AlphaFoldDB" id="A0A8H7D202"/>
<dbReference type="Gene3D" id="1.10.510.10">
    <property type="entry name" value="Transferase(Phosphotransferase) domain 1"/>
    <property type="match status" value="1"/>
</dbReference>
<dbReference type="InterPro" id="IPR000719">
    <property type="entry name" value="Prot_kinase_dom"/>
</dbReference>
<keyword evidence="5 10" id="KW-0418">Kinase</keyword>
<dbReference type="SUPFAM" id="SSF56112">
    <property type="entry name" value="Protein kinase-like (PK-like)"/>
    <property type="match status" value="1"/>
</dbReference>
<proteinExistence type="inferred from homology"/>
<evidence type="ECO:0000313" key="11">
    <source>
        <dbReference type="Proteomes" id="UP000620124"/>
    </source>
</evidence>
<keyword evidence="2" id="KW-0723">Serine/threonine-protein kinase</keyword>
<keyword evidence="4 7" id="KW-0547">Nucleotide-binding</keyword>
<feature type="binding site" evidence="7">
    <location>
        <position position="589"/>
    </location>
    <ligand>
        <name>ATP</name>
        <dbReference type="ChEBI" id="CHEBI:30616"/>
    </ligand>
</feature>
<evidence type="ECO:0000256" key="2">
    <source>
        <dbReference type="ARBA" id="ARBA00022527"/>
    </source>
</evidence>
<evidence type="ECO:0000256" key="8">
    <source>
        <dbReference type="SAM" id="MobiDB-lite"/>
    </source>
</evidence>